<evidence type="ECO:0000313" key="3">
    <source>
        <dbReference type="Proteomes" id="UP000683925"/>
    </source>
</evidence>
<sequence>MGNCNFNSNEKITLLNGRLKQMKLLTDRGDYSIYEHIEEEKQYEYWVWKSEKVTFEEAELTAQDIRSCESITKIHYHSRGYISETFTKQYIFAILMEHPTFNLWEYLYRQKILSQNQIINMVVNIIEAQRTLRDSYQYLGFQNIYTKDGNQWMLKPFQQKKSFVTNNKQFEGYPAPEELMNIKFDVERATVFGFGMLMLHLILNKSNQDLYMASSIDQNALSLRIQELLQKQNYDQEFLKIIGEMLTIDPNYRPDYTKLVILLAIKNIGLSPQQQNHLSQVLNQSQRSKKSEILNGLVSVPIEKENYIIKLLSSQQQMKKIGEEEEESMNSANKQVEEVINTYSVIYYNNHLTLNESFDYNDFTSVMNYATRYEGYVKNKKKHGSGTLYLSNYEYFQGNFVNDLIEGQGQFYTLNKSTVRGVWKAQILQARLSISRFKPLFQQHQQMSDKSNERTQVQSVVEDVAEEIWYSNVAPIFDASTQFHSDNKQYKTQQSDQITFHSTVDLNNRRQGYISNEEGIVIYAGLFCGNQYDGYGVLKNLNYEQIDFVDHLNLNLASKAWVKYDGQFKMGKKNGNGTLHFSDKSIFQGIFQDDQISGMGQFINSRNEVINGRWINGLYLQETK</sequence>
<dbReference type="Proteomes" id="UP000683925">
    <property type="component" value="Unassembled WGS sequence"/>
</dbReference>
<evidence type="ECO:0000256" key="1">
    <source>
        <dbReference type="ARBA" id="ARBA00022737"/>
    </source>
</evidence>
<evidence type="ECO:0008006" key="4">
    <source>
        <dbReference type="Google" id="ProtNLM"/>
    </source>
</evidence>
<reference evidence="2" key="1">
    <citation type="submission" date="2021-01" db="EMBL/GenBank/DDBJ databases">
        <authorList>
            <consortium name="Genoscope - CEA"/>
            <person name="William W."/>
        </authorList>
    </citation>
    <scope>NUCLEOTIDE SEQUENCE</scope>
</reference>
<evidence type="ECO:0000313" key="2">
    <source>
        <dbReference type="EMBL" id="CAD8209214.1"/>
    </source>
</evidence>
<dbReference type="AlphaFoldDB" id="A0A8S1YCM4"/>
<accession>A0A8S1YCM4</accession>
<dbReference type="EMBL" id="CAJJDP010000148">
    <property type="protein sequence ID" value="CAD8209214.1"/>
    <property type="molecule type" value="Genomic_DNA"/>
</dbReference>
<name>A0A8S1YCM4_PAROT</name>
<protein>
    <recommendedName>
        <fullName evidence="4">Protein kinase domain-containing protein</fullName>
    </recommendedName>
</protein>
<dbReference type="OrthoDB" id="298427at2759"/>
<keyword evidence="1" id="KW-0677">Repeat</keyword>
<organism evidence="2 3">
    <name type="scientific">Paramecium octaurelia</name>
    <dbReference type="NCBI Taxonomy" id="43137"/>
    <lineage>
        <taxon>Eukaryota</taxon>
        <taxon>Sar</taxon>
        <taxon>Alveolata</taxon>
        <taxon>Ciliophora</taxon>
        <taxon>Intramacronucleata</taxon>
        <taxon>Oligohymenophorea</taxon>
        <taxon>Peniculida</taxon>
        <taxon>Parameciidae</taxon>
        <taxon>Paramecium</taxon>
    </lineage>
</organism>
<keyword evidence="3" id="KW-1185">Reference proteome</keyword>
<comment type="caution">
    <text evidence="2">The sequence shown here is derived from an EMBL/GenBank/DDBJ whole genome shotgun (WGS) entry which is preliminary data.</text>
</comment>
<dbReference type="Pfam" id="PF02493">
    <property type="entry name" value="MORN"/>
    <property type="match status" value="3"/>
</dbReference>
<dbReference type="PANTHER" id="PTHR43215">
    <property type="entry name" value="RADIAL SPOKE HEAD 1 HOMOLOG"/>
    <property type="match status" value="1"/>
</dbReference>
<proteinExistence type="predicted"/>
<dbReference type="SMART" id="SM00698">
    <property type="entry name" value="MORN"/>
    <property type="match status" value="4"/>
</dbReference>
<dbReference type="PANTHER" id="PTHR43215:SF14">
    <property type="entry name" value="RADIAL SPOKE HEAD 1 HOMOLOG"/>
    <property type="match status" value="1"/>
</dbReference>
<dbReference type="OMA" id="GMGQFIN"/>
<dbReference type="InterPro" id="IPR003409">
    <property type="entry name" value="MORN"/>
</dbReference>
<gene>
    <name evidence="2" type="ORF">POCTA_138.1.T1460103</name>
</gene>